<keyword evidence="1" id="KW-0732">Signal</keyword>
<organism evidence="3 4">
    <name type="scientific">Sphingobacterium haloxyli</name>
    <dbReference type="NCBI Taxonomy" id="2100533"/>
    <lineage>
        <taxon>Bacteria</taxon>
        <taxon>Pseudomonadati</taxon>
        <taxon>Bacteroidota</taxon>
        <taxon>Sphingobacteriia</taxon>
        <taxon>Sphingobacteriales</taxon>
        <taxon>Sphingobacteriaceae</taxon>
        <taxon>Sphingobacterium</taxon>
    </lineage>
</organism>
<dbReference type="Gene3D" id="3.40.50.620">
    <property type="entry name" value="HUPs"/>
    <property type="match status" value="1"/>
</dbReference>
<keyword evidence="4" id="KW-1185">Reference proteome</keyword>
<evidence type="ECO:0000259" key="2">
    <source>
        <dbReference type="Pfam" id="PF02698"/>
    </source>
</evidence>
<feature type="chain" id="PRO_5015549356" description="DUF218 domain-containing protein" evidence="1">
    <location>
        <begin position="22"/>
        <end position="414"/>
    </location>
</feature>
<evidence type="ECO:0000313" key="3">
    <source>
        <dbReference type="EMBL" id="PRD47781.1"/>
    </source>
</evidence>
<accession>A0A2S9J4R6</accession>
<protein>
    <recommendedName>
        <fullName evidence="2">DUF218 domain-containing protein</fullName>
    </recommendedName>
</protein>
<name>A0A2S9J4R6_9SPHI</name>
<sequence length="414" mass="47328">MTKLKIGCLQFMIMVSSVLWAQDFDHQYGRLSSGNELKDKLFYLFSIIQQLDLREDISMEPYREVYQKKRRALEQLSNDEKLSQHLADLKFSDIEITILKDEFQKLSEGHARWEDLINTHLIPSGYNIKIASTDNSEFLSETLENSLNGINLIIDTYGLGIHGKYASIDSVRFDVNGQEYAGLIKNRATVILQRESQKGLFFEPSLETALSLLELNERTDAARFEPMDEGVNRAAIDAVQTTNWAKYPYSVILVPGNGPKGTERLSENAKKRLKSAVDNYNRKLAPFIVVSGGSVHPPGTKINEAEEMKRELMTRYKIPESTIIMDPHARHTPTNLRNCNRLVLRYGFPKGKKILITTDKKQADKISHRDFVNRSREELGHEPFLLLNKISDIEIEYYPVLLSLPIDLIDPLDP</sequence>
<reference evidence="3 4" key="1">
    <citation type="submission" date="2018-02" db="EMBL/GenBank/DDBJ databases">
        <title>The draft genome of Sphingobacterium sp. 5JN-11.</title>
        <authorList>
            <person name="Liu L."/>
            <person name="Li L."/>
            <person name="Liang L."/>
            <person name="Zhang X."/>
            <person name="Wang T."/>
        </authorList>
    </citation>
    <scope>NUCLEOTIDE SEQUENCE [LARGE SCALE GENOMIC DNA]</scope>
    <source>
        <strain evidence="3 4">5JN-11</strain>
    </source>
</reference>
<dbReference type="Proteomes" id="UP000239711">
    <property type="component" value="Unassembled WGS sequence"/>
</dbReference>
<dbReference type="CDD" id="cd06259">
    <property type="entry name" value="YdcF-like"/>
    <property type="match status" value="1"/>
</dbReference>
<proteinExistence type="predicted"/>
<gene>
    <name evidence="3" type="ORF">C5745_07650</name>
</gene>
<dbReference type="InterPro" id="IPR014729">
    <property type="entry name" value="Rossmann-like_a/b/a_fold"/>
</dbReference>
<dbReference type="RefSeq" id="WP_105716408.1">
    <property type="nucleotide sequence ID" value="NZ_PVBQ01000005.1"/>
</dbReference>
<dbReference type="EMBL" id="PVBQ01000005">
    <property type="protein sequence ID" value="PRD47781.1"/>
    <property type="molecule type" value="Genomic_DNA"/>
</dbReference>
<evidence type="ECO:0000313" key="4">
    <source>
        <dbReference type="Proteomes" id="UP000239711"/>
    </source>
</evidence>
<dbReference type="Pfam" id="PF02698">
    <property type="entry name" value="DUF218"/>
    <property type="match status" value="1"/>
</dbReference>
<dbReference type="InterPro" id="IPR003848">
    <property type="entry name" value="DUF218"/>
</dbReference>
<dbReference type="OrthoDB" id="1092058at2"/>
<feature type="signal peptide" evidence="1">
    <location>
        <begin position="1"/>
        <end position="21"/>
    </location>
</feature>
<dbReference type="AlphaFoldDB" id="A0A2S9J4R6"/>
<feature type="domain" description="DUF218" evidence="2">
    <location>
        <begin position="251"/>
        <end position="359"/>
    </location>
</feature>
<evidence type="ECO:0000256" key="1">
    <source>
        <dbReference type="SAM" id="SignalP"/>
    </source>
</evidence>
<comment type="caution">
    <text evidence="3">The sequence shown here is derived from an EMBL/GenBank/DDBJ whole genome shotgun (WGS) entry which is preliminary data.</text>
</comment>